<feature type="domain" description="HTH cro/C1-type" evidence="2">
    <location>
        <begin position="3"/>
        <end position="57"/>
    </location>
</feature>
<dbReference type="CDD" id="cd00093">
    <property type="entry name" value="HTH_XRE"/>
    <property type="match status" value="1"/>
</dbReference>
<dbReference type="Proteomes" id="UP001180842">
    <property type="component" value="Unassembled WGS sequence"/>
</dbReference>
<dbReference type="PANTHER" id="PTHR46797:SF1">
    <property type="entry name" value="METHYLPHOSPHONATE SYNTHASE"/>
    <property type="match status" value="1"/>
</dbReference>
<dbReference type="Pfam" id="PF01381">
    <property type="entry name" value="HTH_3"/>
    <property type="match status" value="1"/>
</dbReference>
<dbReference type="InterPro" id="IPR010982">
    <property type="entry name" value="Lambda_DNA-bd_dom_sf"/>
</dbReference>
<protein>
    <submittedName>
        <fullName evidence="3">Helix-turn-helix transcriptional regulator</fullName>
    </submittedName>
</protein>
<keyword evidence="1" id="KW-0238">DNA-binding</keyword>
<accession>A0AAE4I4Z0</accession>
<proteinExistence type="predicted"/>
<name>A0AAE4I4Z0_9ENTE</name>
<dbReference type="SUPFAM" id="SSF47413">
    <property type="entry name" value="lambda repressor-like DNA-binding domains"/>
    <property type="match status" value="1"/>
</dbReference>
<dbReference type="EMBL" id="JARQAI010000041">
    <property type="protein sequence ID" value="MDT2738252.1"/>
    <property type="molecule type" value="Genomic_DNA"/>
</dbReference>
<dbReference type="PANTHER" id="PTHR46797">
    <property type="entry name" value="HTH-TYPE TRANSCRIPTIONAL REGULATOR"/>
    <property type="match status" value="1"/>
</dbReference>
<evidence type="ECO:0000259" key="2">
    <source>
        <dbReference type="PROSITE" id="PS50943"/>
    </source>
</evidence>
<evidence type="ECO:0000313" key="3">
    <source>
        <dbReference type="EMBL" id="MDT2738252.1"/>
    </source>
</evidence>
<dbReference type="PROSITE" id="PS50943">
    <property type="entry name" value="HTH_CROC1"/>
    <property type="match status" value="1"/>
</dbReference>
<evidence type="ECO:0000313" key="4">
    <source>
        <dbReference type="Proteomes" id="UP001180842"/>
    </source>
</evidence>
<dbReference type="InterPro" id="IPR001387">
    <property type="entry name" value="Cro/C1-type_HTH"/>
</dbReference>
<sequence length="74" mass="8477">MNLKFYREKANLTQEQLARKVGMSVYMITSIESGRRKGSINTLMRIAKALDVTTDDLLRANRITNSNINWEASK</sequence>
<dbReference type="GO" id="GO:0003700">
    <property type="term" value="F:DNA-binding transcription factor activity"/>
    <property type="evidence" value="ECO:0007669"/>
    <property type="project" value="TreeGrafter"/>
</dbReference>
<organism evidence="3 4">
    <name type="scientific">Enterococcus pseudoavium</name>
    <dbReference type="NCBI Taxonomy" id="44007"/>
    <lineage>
        <taxon>Bacteria</taxon>
        <taxon>Bacillati</taxon>
        <taxon>Bacillota</taxon>
        <taxon>Bacilli</taxon>
        <taxon>Lactobacillales</taxon>
        <taxon>Enterococcaceae</taxon>
        <taxon>Enterococcus</taxon>
    </lineage>
</organism>
<comment type="caution">
    <text evidence="3">The sequence shown here is derived from an EMBL/GenBank/DDBJ whole genome shotgun (WGS) entry which is preliminary data.</text>
</comment>
<dbReference type="InterPro" id="IPR050807">
    <property type="entry name" value="TransReg_Diox_bact_type"/>
</dbReference>
<dbReference type="Gene3D" id="1.10.260.40">
    <property type="entry name" value="lambda repressor-like DNA-binding domains"/>
    <property type="match status" value="1"/>
</dbReference>
<evidence type="ECO:0000256" key="1">
    <source>
        <dbReference type="ARBA" id="ARBA00023125"/>
    </source>
</evidence>
<dbReference type="GO" id="GO:0003677">
    <property type="term" value="F:DNA binding"/>
    <property type="evidence" value="ECO:0007669"/>
    <property type="project" value="UniProtKB-KW"/>
</dbReference>
<gene>
    <name evidence="3" type="ORF">P7H00_14190</name>
</gene>
<dbReference type="AlphaFoldDB" id="A0AAE4I4Z0"/>
<dbReference type="GO" id="GO:0005829">
    <property type="term" value="C:cytosol"/>
    <property type="evidence" value="ECO:0007669"/>
    <property type="project" value="TreeGrafter"/>
</dbReference>
<dbReference type="SMART" id="SM00530">
    <property type="entry name" value="HTH_XRE"/>
    <property type="match status" value="1"/>
</dbReference>
<dbReference type="RefSeq" id="WP_311797619.1">
    <property type="nucleotide sequence ID" value="NZ_JARQAI010000041.1"/>
</dbReference>
<reference evidence="3" key="1">
    <citation type="submission" date="2023-03" db="EMBL/GenBank/DDBJ databases">
        <authorList>
            <person name="Shen W."/>
            <person name="Cai J."/>
        </authorList>
    </citation>
    <scope>NUCLEOTIDE SEQUENCE</scope>
    <source>
        <strain evidence="3">P69-2</strain>
    </source>
</reference>